<dbReference type="GO" id="GO:0016705">
    <property type="term" value="F:oxidoreductase activity, acting on paired donors, with incorporation or reduction of molecular oxygen"/>
    <property type="evidence" value="ECO:0007669"/>
    <property type="project" value="InterPro"/>
</dbReference>
<dbReference type="EMBL" id="KN837166">
    <property type="protein sequence ID" value="KIJ37779.1"/>
    <property type="molecule type" value="Genomic_DNA"/>
</dbReference>
<dbReference type="InterPro" id="IPR001128">
    <property type="entry name" value="Cyt_P450"/>
</dbReference>
<comment type="cofactor">
    <cofactor evidence="1 9">
        <name>heme</name>
        <dbReference type="ChEBI" id="CHEBI:30413"/>
    </cofactor>
</comment>
<feature type="binding site" description="axial binding residue" evidence="9">
    <location>
        <position position="435"/>
    </location>
    <ligand>
        <name>heme</name>
        <dbReference type="ChEBI" id="CHEBI:30413"/>
    </ligand>
    <ligandPart>
        <name>Fe</name>
        <dbReference type="ChEBI" id="CHEBI:18248"/>
    </ligandPart>
</feature>
<dbReference type="Gene3D" id="1.10.630.10">
    <property type="entry name" value="Cytochrome P450"/>
    <property type="match status" value="1"/>
</dbReference>
<keyword evidence="5 9" id="KW-0479">Metal-binding</keyword>
<keyword evidence="4 9" id="KW-0349">Heme</keyword>
<evidence type="ECO:0000256" key="10">
    <source>
        <dbReference type="SAM" id="SignalP"/>
    </source>
</evidence>
<evidence type="ECO:0000256" key="4">
    <source>
        <dbReference type="ARBA" id="ARBA00022617"/>
    </source>
</evidence>
<feature type="signal peptide" evidence="10">
    <location>
        <begin position="1"/>
        <end position="20"/>
    </location>
</feature>
<dbReference type="PANTHER" id="PTHR46300">
    <property type="entry name" value="P450, PUTATIVE (EUROFUNG)-RELATED-RELATED"/>
    <property type="match status" value="1"/>
</dbReference>
<dbReference type="GO" id="GO:0004497">
    <property type="term" value="F:monooxygenase activity"/>
    <property type="evidence" value="ECO:0007669"/>
    <property type="project" value="UniProtKB-KW"/>
</dbReference>
<accession>A0A0C9USI6</accession>
<dbReference type="OrthoDB" id="2789670at2759"/>
<organism evidence="11 12">
    <name type="scientific">Sphaerobolus stellatus (strain SS14)</name>
    <dbReference type="NCBI Taxonomy" id="990650"/>
    <lineage>
        <taxon>Eukaryota</taxon>
        <taxon>Fungi</taxon>
        <taxon>Dikarya</taxon>
        <taxon>Basidiomycota</taxon>
        <taxon>Agaricomycotina</taxon>
        <taxon>Agaricomycetes</taxon>
        <taxon>Phallomycetidae</taxon>
        <taxon>Geastrales</taxon>
        <taxon>Sphaerobolaceae</taxon>
        <taxon>Sphaerobolus</taxon>
    </lineage>
</organism>
<dbReference type="GO" id="GO:0020037">
    <property type="term" value="F:heme binding"/>
    <property type="evidence" value="ECO:0007669"/>
    <property type="project" value="InterPro"/>
</dbReference>
<evidence type="ECO:0000256" key="9">
    <source>
        <dbReference type="PIRSR" id="PIRSR602401-1"/>
    </source>
</evidence>
<dbReference type="GO" id="GO:0005506">
    <property type="term" value="F:iron ion binding"/>
    <property type="evidence" value="ECO:0007669"/>
    <property type="project" value="InterPro"/>
</dbReference>
<keyword evidence="8" id="KW-0503">Monooxygenase</keyword>
<dbReference type="CDD" id="cd11065">
    <property type="entry name" value="CYP64-like"/>
    <property type="match status" value="1"/>
</dbReference>
<dbReference type="SUPFAM" id="SSF48264">
    <property type="entry name" value="Cytochrome P450"/>
    <property type="match status" value="1"/>
</dbReference>
<name>A0A0C9USI6_SPHS4</name>
<dbReference type="PANTHER" id="PTHR46300:SF7">
    <property type="entry name" value="P450, PUTATIVE (EUROFUNG)-RELATED"/>
    <property type="match status" value="1"/>
</dbReference>
<keyword evidence="10" id="KW-0732">Signal</keyword>
<reference evidence="11 12" key="1">
    <citation type="submission" date="2014-06" db="EMBL/GenBank/DDBJ databases">
        <title>Evolutionary Origins and Diversification of the Mycorrhizal Mutualists.</title>
        <authorList>
            <consortium name="DOE Joint Genome Institute"/>
            <consortium name="Mycorrhizal Genomics Consortium"/>
            <person name="Kohler A."/>
            <person name="Kuo A."/>
            <person name="Nagy L.G."/>
            <person name="Floudas D."/>
            <person name="Copeland A."/>
            <person name="Barry K.W."/>
            <person name="Cichocki N."/>
            <person name="Veneault-Fourrey C."/>
            <person name="LaButti K."/>
            <person name="Lindquist E.A."/>
            <person name="Lipzen A."/>
            <person name="Lundell T."/>
            <person name="Morin E."/>
            <person name="Murat C."/>
            <person name="Riley R."/>
            <person name="Ohm R."/>
            <person name="Sun H."/>
            <person name="Tunlid A."/>
            <person name="Henrissat B."/>
            <person name="Grigoriev I.V."/>
            <person name="Hibbett D.S."/>
            <person name="Martin F."/>
        </authorList>
    </citation>
    <scope>NUCLEOTIDE SEQUENCE [LARGE SCALE GENOMIC DNA]</scope>
    <source>
        <strain evidence="11 12">SS14</strain>
    </source>
</reference>
<dbReference type="InterPro" id="IPR050364">
    <property type="entry name" value="Cytochrome_P450_fung"/>
</dbReference>
<keyword evidence="7 9" id="KW-0408">Iron</keyword>
<evidence type="ECO:0000313" key="11">
    <source>
        <dbReference type="EMBL" id="KIJ37779.1"/>
    </source>
</evidence>
<evidence type="ECO:0000256" key="5">
    <source>
        <dbReference type="ARBA" id="ARBA00022723"/>
    </source>
</evidence>
<comment type="similarity">
    <text evidence="3">Belongs to the cytochrome P450 family.</text>
</comment>
<feature type="chain" id="PRO_5002221244" description="Cytochrome P450" evidence="10">
    <location>
        <begin position="21"/>
        <end position="512"/>
    </location>
</feature>
<evidence type="ECO:0000256" key="8">
    <source>
        <dbReference type="ARBA" id="ARBA00023033"/>
    </source>
</evidence>
<dbReference type="PRINTS" id="PR00463">
    <property type="entry name" value="EP450I"/>
</dbReference>
<evidence type="ECO:0000256" key="2">
    <source>
        <dbReference type="ARBA" id="ARBA00005179"/>
    </source>
</evidence>
<gene>
    <name evidence="11" type="ORF">M422DRAFT_781573</name>
</gene>
<evidence type="ECO:0000256" key="1">
    <source>
        <dbReference type="ARBA" id="ARBA00001971"/>
    </source>
</evidence>
<evidence type="ECO:0000256" key="3">
    <source>
        <dbReference type="ARBA" id="ARBA00010617"/>
    </source>
</evidence>
<dbReference type="InterPro" id="IPR002401">
    <property type="entry name" value="Cyt_P450_E_grp-I"/>
</dbReference>
<sequence>MEQNYILALLIFIICAAVVGRFQRGYPLPPGPKSLPIIGNLHQIPRKDPYKVYRDWSEVYGPVIYMRVFGRNFVILNSLKAISDLFEKRSVKYSTRPNSVMGGMLVGREQTAIIFMKYGPKWKQTRQLIHGWMSQRALDRYIPMQSLASYHLLQNLLEDPDHFADHIRNSAGSIILKLTYGLDCKRFNDPWIAMSEEVQRITAIATEPGRWLVDSFPWLRFVPSFLPGAGFLRWAKESRKVAYQLVRSPFDKVKQDLRDGVASSSFVLEQLLQDSGSLKSPEEEEALICAAGSLYAAGIDTIVSTMRMLFYIMARYPEIQRIAQEEIDTVIGSHRLATIQDRESLPYIGYLIKELFRFNAVAHLVPHSLDEDDIYEGYIIPRGTWVIANIWAVLHDASTYKDPEKFNPERFNPSGNGEMDPTYVAFCVGLGRRFCPAYHFSQTTIFLNVTHILSVFNILPPANSNGEDCLPAMEFDVGHIRALRPFNCRVIPRSRDHEELVNHATTMSETSY</sequence>
<proteinExistence type="inferred from homology"/>
<evidence type="ECO:0008006" key="13">
    <source>
        <dbReference type="Google" id="ProtNLM"/>
    </source>
</evidence>
<protein>
    <recommendedName>
        <fullName evidence="13">Cytochrome P450</fullName>
    </recommendedName>
</protein>
<dbReference type="InterPro" id="IPR036396">
    <property type="entry name" value="Cyt_P450_sf"/>
</dbReference>
<evidence type="ECO:0000256" key="7">
    <source>
        <dbReference type="ARBA" id="ARBA00023004"/>
    </source>
</evidence>
<comment type="pathway">
    <text evidence="2">Secondary metabolite biosynthesis.</text>
</comment>
<evidence type="ECO:0000313" key="12">
    <source>
        <dbReference type="Proteomes" id="UP000054279"/>
    </source>
</evidence>
<keyword evidence="6" id="KW-0560">Oxidoreductase</keyword>
<keyword evidence="12" id="KW-1185">Reference proteome</keyword>
<evidence type="ECO:0000256" key="6">
    <source>
        <dbReference type="ARBA" id="ARBA00023002"/>
    </source>
</evidence>
<dbReference type="Proteomes" id="UP000054279">
    <property type="component" value="Unassembled WGS sequence"/>
</dbReference>
<dbReference type="AlphaFoldDB" id="A0A0C9USI6"/>
<dbReference type="Pfam" id="PF00067">
    <property type="entry name" value="p450"/>
    <property type="match status" value="1"/>
</dbReference>
<dbReference type="HOGENOM" id="CLU_001570_2_3_1"/>